<dbReference type="Proteomes" id="UP000828390">
    <property type="component" value="Unassembled WGS sequence"/>
</dbReference>
<evidence type="ECO:0000313" key="2">
    <source>
        <dbReference type="Proteomes" id="UP000828390"/>
    </source>
</evidence>
<sequence>MAAALTAIFQTKSMRRSGPSLRSSYPTKDNHKLFKNNRTISHSRKVDQAGFKAGRRTVEQIFNCRAISEKHLQVPKLPSIFRKLSIAFGMMAYGRL</sequence>
<reference evidence="1" key="2">
    <citation type="submission" date="2020-11" db="EMBL/GenBank/DDBJ databases">
        <authorList>
            <person name="McCartney M.A."/>
            <person name="Auch B."/>
            <person name="Kono T."/>
            <person name="Mallez S."/>
            <person name="Becker A."/>
            <person name="Gohl D.M."/>
            <person name="Silverstein K.A.T."/>
            <person name="Koren S."/>
            <person name="Bechman K.B."/>
            <person name="Herman A."/>
            <person name="Abrahante J.E."/>
            <person name="Garbe J."/>
        </authorList>
    </citation>
    <scope>NUCLEOTIDE SEQUENCE</scope>
    <source>
        <strain evidence="1">Duluth1</strain>
        <tissue evidence="1">Whole animal</tissue>
    </source>
</reference>
<comment type="caution">
    <text evidence="1">The sequence shown here is derived from an EMBL/GenBank/DDBJ whole genome shotgun (WGS) entry which is preliminary data.</text>
</comment>
<organism evidence="1 2">
    <name type="scientific">Dreissena polymorpha</name>
    <name type="common">Zebra mussel</name>
    <name type="synonym">Mytilus polymorpha</name>
    <dbReference type="NCBI Taxonomy" id="45954"/>
    <lineage>
        <taxon>Eukaryota</taxon>
        <taxon>Metazoa</taxon>
        <taxon>Spiralia</taxon>
        <taxon>Lophotrochozoa</taxon>
        <taxon>Mollusca</taxon>
        <taxon>Bivalvia</taxon>
        <taxon>Autobranchia</taxon>
        <taxon>Heteroconchia</taxon>
        <taxon>Euheterodonta</taxon>
        <taxon>Imparidentia</taxon>
        <taxon>Neoheterodontei</taxon>
        <taxon>Myida</taxon>
        <taxon>Dreissenoidea</taxon>
        <taxon>Dreissenidae</taxon>
        <taxon>Dreissena</taxon>
    </lineage>
</organism>
<evidence type="ECO:0000313" key="1">
    <source>
        <dbReference type="EMBL" id="KAH3721185.1"/>
    </source>
</evidence>
<reference evidence="1" key="1">
    <citation type="journal article" date="2019" name="bioRxiv">
        <title>The Genome of the Zebra Mussel, Dreissena polymorpha: A Resource for Invasive Species Research.</title>
        <authorList>
            <person name="McCartney M.A."/>
            <person name="Auch B."/>
            <person name="Kono T."/>
            <person name="Mallez S."/>
            <person name="Zhang Y."/>
            <person name="Obille A."/>
            <person name="Becker A."/>
            <person name="Abrahante J.E."/>
            <person name="Garbe J."/>
            <person name="Badalamenti J.P."/>
            <person name="Herman A."/>
            <person name="Mangelson H."/>
            <person name="Liachko I."/>
            <person name="Sullivan S."/>
            <person name="Sone E.D."/>
            <person name="Koren S."/>
            <person name="Silverstein K.A.T."/>
            <person name="Beckman K.B."/>
            <person name="Gohl D.M."/>
        </authorList>
    </citation>
    <scope>NUCLEOTIDE SEQUENCE</scope>
    <source>
        <strain evidence="1">Duluth1</strain>
        <tissue evidence="1">Whole animal</tissue>
    </source>
</reference>
<name>A0A9D4CCU9_DREPO</name>
<protein>
    <submittedName>
        <fullName evidence="1">Uncharacterized protein</fullName>
    </submittedName>
</protein>
<proteinExistence type="predicted"/>
<keyword evidence="2" id="KW-1185">Reference proteome</keyword>
<dbReference type="EMBL" id="JAIWYP010000013">
    <property type="protein sequence ID" value="KAH3721185.1"/>
    <property type="molecule type" value="Genomic_DNA"/>
</dbReference>
<gene>
    <name evidence="1" type="ORF">DPMN_064104</name>
</gene>
<accession>A0A9D4CCU9</accession>
<dbReference type="AlphaFoldDB" id="A0A9D4CCU9"/>